<name>A0A2H1KMR4_BREAU</name>
<evidence type="ECO:0000313" key="2">
    <source>
        <dbReference type="EMBL" id="SMY01105.1"/>
    </source>
</evidence>
<keyword evidence="1" id="KW-1133">Transmembrane helix</keyword>
<accession>A0A2H1KMR4</accession>
<dbReference type="EMBL" id="FXYZ01000026">
    <property type="protein sequence ID" value="SMY01105.1"/>
    <property type="molecule type" value="Genomic_DNA"/>
</dbReference>
<organism evidence="2 3">
    <name type="scientific">Brevibacterium aurantiacum</name>
    <dbReference type="NCBI Taxonomy" id="273384"/>
    <lineage>
        <taxon>Bacteria</taxon>
        <taxon>Bacillati</taxon>
        <taxon>Actinomycetota</taxon>
        <taxon>Actinomycetes</taxon>
        <taxon>Micrococcales</taxon>
        <taxon>Brevibacteriaceae</taxon>
        <taxon>Brevibacterium</taxon>
    </lineage>
</organism>
<gene>
    <name evidence="2" type="ORF">BAURA63_03504</name>
</gene>
<dbReference type="Proteomes" id="UP000234327">
    <property type="component" value="Unassembled WGS sequence"/>
</dbReference>
<evidence type="ECO:0000256" key="1">
    <source>
        <dbReference type="SAM" id="Phobius"/>
    </source>
</evidence>
<feature type="transmembrane region" description="Helical" evidence="1">
    <location>
        <begin position="38"/>
        <end position="55"/>
    </location>
</feature>
<evidence type="ECO:0000313" key="3">
    <source>
        <dbReference type="Proteomes" id="UP000234327"/>
    </source>
</evidence>
<feature type="transmembrane region" description="Helical" evidence="1">
    <location>
        <begin position="102"/>
        <end position="123"/>
    </location>
</feature>
<reference evidence="2 3" key="1">
    <citation type="submission" date="2017-03" db="EMBL/GenBank/DDBJ databases">
        <authorList>
            <person name="Afonso C.L."/>
            <person name="Miller P.J."/>
            <person name="Scott M.A."/>
            <person name="Spackman E."/>
            <person name="Goraichik I."/>
            <person name="Dimitrov K.M."/>
            <person name="Suarez D.L."/>
            <person name="Swayne D.E."/>
        </authorList>
    </citation>
    <scope>NUCLEOTIDE SEQUENCE [LARGE SCALE GENOMIC DNA]</scope>
    <source>
        <strain evidence="3">6(3)</strain>
    </source>
</reference>
<proteinExistence type="predicted"/>
<keyword evidence="1" id="KW-0812">Transmembrane</keyword>
<keyword evidence="1" id="KW-0472">Membrane</keyword>
<protein>
    <submittedName>
        <fullName evidence="2">Uncharacterized protein</fullName>
    </submittedName>
</protein>
<dbReference type="AlphaFoldDB" id="A0A2H1KMR4"/>
<feature type="transmembrane region" description="Helical" evidence="1">
    <location>
        <begin position="67"/>
        <end position="90"/>
    </location>
</feature>
<sequence length="131" mass="14345">MQGNPEKEPLGIGKTLRELGVFAIAAAVGVALSPQDSGWWLGLPLILLLLATVEMRRPESQMRTSWVVASMMLVRAFLGGYFSALLAISVHGNLSGDEIAHFTLLNICLMFVCLLGMGATHLLERYVQRFE</sequence>